<reference evidence="4" key="1">
    <citation type="submission" date="2025-08" db="UniProtKB">
        <authorList>
            <consortium name="RefSeq"/>
        </authorList>
    </citation>
    <scope>IDENTIFICATION</scope>
</reference>
<dbReference type="CTD" id="128153"/>
<dbReference type="Pfam" id="PF00612">
    <property type="entry name" value="IQ"/>
    <property type="match status" value="3"/>
</dbReference>
<dbReference type="InterPro" id="IPR027417">
    <property type="entry name" value="P-loop_NTPase"/>
</dbReference>
<keyword evidence="3" id="KW-1185">Reference proteome</keyword>
<dbReference type="PROSITE" id="PS50096">
    <property type="entry name" value="IQ"/>
    <property type="match status" value="3"/>
</dbReference>
<evidence type="ECO:0000313" key="4">
    <source>
        <dbReference type="RefSeq" id="XP_040926008.1"/>
    </source>
</evidence>
<feature type="region of interest" description="Disordered" evidence="2">
    <location>
        <begin position="227"/>
        <end position="253"/>
    </location>
</feature>
<evidence type="ECO:0000313" key="3">
    <source>
        <dbReference type="Proteomes" id="UP000515150"/>
    </source>
</evidence>
<evidence type="ECO:0000256" key="2">
    <source>
        <dbReference type="SAM" id="MobiDB-lite"/>
    </source>
</evidence>
<dbReference type="Proteomes" id="UP000515150">
    <property type="component" value="Chromosome 3"/>
</dbReference>
<protein>
    <submittedName>
        <fullName evidence="4">Spermatogenesis-associated protein 17 isoform X1</fullName>
    </submittedName>
</protein>
<dbReference type="SMART" id="SM00015">
    <property type="entry name" value="IQ"/>
    <property type="match status" value="3"/>
</dbReference>
<name>A0A8M1HC26_BETSP</name>
<dbReference type="Gene3D" id="1.20.5.190">
    <property type="match status" value="1"/>
</dbReference>
<feature type="compositionally biased region" description="Polar residues" evidence="2">
    <location>
        <begin position="243"/>
        <end position="252"/>
    </location>
</feature>
<dbReference type="AlphaFoldDB" id="A0A8M1HC26"/>
<feature type="coiled-coil region" evidence="1">
    <location>
        <begin position="132"/>
        <end position="173"/>
    </location>
</feature>
<sequence length="399" mass="47088">MTTCKPTRKNNMTELHVIQSALEEFQREYFNRNSQAEENRRREHQAATQIQSWFRGCKVRAYLSYLHKKAIIIQKIWRGFTARARFRQMVKAAYFIMKMNFYEEMAVRIQRRWRGFFVRKYIHNFYARKRYLEGLYRKNEVVRRELRELEELQKRARESLEMVKEQRAKVKQAHHLHHLLSTKQCPGIFNSPFRPDPHEMELLLKQVKYQAPTRLASREEACALGMPGQAPPSLPGSPGSPGIKTTRTSNASKLKLPPIASRKQQDVFREPGEVWQQRVHCPDLTSRLQACYAQLEEAQSRLRQHESVRLRIGDNTGIQQRDKICTLPAEQQQRCFYSLGRRQELQIADYTQTPRGEVLPGTMGWLIRRLRANQVLYTTMSGHVCVCRRSEHFLPFTLD</sequence>
<dbReference type="InterPro" id="IPR000048">
    <property type="entry name" value="IQ_motif_EF-hand-BS"/>
</dbReference>
<proteinExistence type="predicted"/>
<keyword evidence="1" id="KW-0175">Coiled coil</keyword>
<evidence type="ECO:0000256" key="1">
    <source>
        <dbReference type="SAM" id="Coils"/>
    </source>
</evidence>
<organism evidence="3 4">
    <name type="scientific">Betta splendens</name>
    <name type="common">Siamese fighting fish</name>
    <dbReference type="NCBI Taxonomy" id="158456"/>
    <lineage>
        <taxon>Eukaryota</taxon>
        <taxon>Metazoa</taxon>
        <taxon>Chordata</taxon>
        <taxon>Craniata</taxon>
        <taxon>Vertebrata</taxon>
        <taxon>Euteleostomi</taxon>
        <taxon>Actinopterygii</taxon>
        <taxon>Neopterygii</taxon>
        <taxon>Teleostei</taxon>
        <taxon>Neoteleostei</taxon>
        <taxon>Acanthomorphata</taxon>
        <taxon>Anabantaria</taxon>
        <taxon>Anabantiformes</taxon>
        <taxon>Anabantoidei</taxon>
        <taxon>Osphronemidae</taxon>
        <taxon>Betta</taxon>
    </lineage>
</organism>
<dbReference type="GeneID" id="114852474"/>
<accession>A0A8M1HC26</accession>
<dbReference type="OrthoDB" id="190375at2759"/>
<dbReference type="RefSeq" id="XP_040926008.1">
    <property type="nucleotide sequence ID" value="XM_041070074.2"/>
</dbReference>
<dbReference type="SUPFAM" id="SSF52540">
    <property type="entry name" value="P-loop containing nucleoside triphosphate hydrolases"/>
    <property type="match status" value="1"/>
</dbReference>
<gene>
    <name evidence="4" type="primary">spata17</name>
</gene>